<dbReference type="STRING" id="452589.G9NV43"/>
<organism evidence="1 2">
    <name type="scientific">Hypocrea atroviridis (strain ATCC 20476 / IMI 206040)</name>
    <name type="common">Trichoderma atroviride</name>
    <dbReference type="NCBI Taxonomy" id="452589"/>
    <lineage>
        <taxon>Eukaryota</taxon>
        <taxon>Fungi</taxon>
        <taxon>Dikarya</taxon>
        <taxon>Ascomycota</taxon>
        <taxon>Pezizomycotina</taxon>
        <taxon>Sordariomycetes</taxon>
        <taxon>Hypocreomycetidae</taxon>
        <taxon>Hypocreales</taxon>
        <taxon>Hypocreaceae</taxon>
        <taxon>Trichoderma</taxon>
    </lineage>
</organism>
<reference evidence="1 2" key="1">
    <citation type="journal article" date="2011" name="Genome Biol.">
        <title>Comparative genome sequence analysis underscores mycoparasitism as the ancestral life style of Trichoderma.</title>
        <authorList>
            <person name="Kubicek C.P."/>
            <person name="Herrera-Estrella A."/>
            <person name="Seidl-Seiboth V."/>
            <person name="Martinez D.A."/>
            <person name="Druzhinina I.S."/>
            <person name="Thon M."/>
            <person name="Zeilinger S."/>
            <person name="Casas-Flores S."/>
            <person name="Horwitz B.A."/>
            <person name="Mukherjee P.K."/>
            <person name="Mukherjee M."/>
            <person name="Kredics L."/>
            <person name="Alcaraz L.D."/>
            <person name="Aerts A."/>
            <person name="Antal Z."/>
            <person name="Atanasova L."/>
            <person name="Cervantes-Badillo M.G."/>
            <person name="Challacombe J."/>
            <person name="Chertkov O."/>
            <person name="McCluskey K."/>
            <person name="Coulpier F."/>
            <person name="Deshpande N."/>
            <person name="von Doehren H."/>
            <person name="Ebbole D.J."/>
            <person name="Esquivel-Naranjo E.U."/>
            <person name="Fekete E."/>
            <person name="Flipphi M."/>
            <person name="Glaser F."/>
            <person name="Gomez-Rodriguez E.Y."/>
            <person name="Gruber S."/>
            <person name="Han C."/>
            <person name="Henrissat B."/>
            <person name="Hermosa R."/>
            <person name="Hernandez-Onate M."/>
            <person name="Karaffa L."/>
            <person name="Kosti I."/>
            <person name="Le Crom S."/>
            <person name="Lindquist E."/>
            <person name="Lucas S."/>
            <person name="Luebeck M."/>
            <person name="Luebeck P.S."/>
            <person name="Margeot A."/>
            <person name="Metz B."/>
            <person name="Misra M."/>
            <person name="Nevalainen H."/>
            <person name="Omann M."/>
            <person name="Packer N."/>
            <person name="Perrone G."/>
            <person name="Uresti-Rivera E.E."/>
            <person name="Salamov A."/>
            <person name="Schmoll M."/>
            <person name="Seiboth B."/>
            <person name="Shapiro H."/>
            <person name="Sukno S."/>
            <person name="Tamayo-Ramos J.A."/>
            <person name="Tisch D."/>
            <person name="Wiest A."/>
            <person name="Wilkinson H.H."/>
            <person name="Zhang M."/>
            <person name="Coutinho P.M."/>
            <person name="Kenerley C.M."/>
            <person name="Monte E."/>
            <person name="Baker S.E."/>
            <person name="Grigoriev I.V."/>
        </authorList>
    </citation>
    <scope>NUCLEOTIDE SEQUENCE [LARGE SCALE GENOMIC DNA]</scope>
    <source>
        <strain evidence="2">ATCC 20476 / IMI 206040</strain>
    </source>
</reference>
<protein>
    <submittedName>
        <fullName evidence="1">Uncharacterized protein</fullName>
    </submittedName>
</protein>
<dbReference type="EMBL" id="ABDG02000024">
    <property type="protein sequence ID" value="EHK44866.1"/>
    <property type="molecule type" value="Genomic_DNA"/>
</dbReference>
<dbReference type="OrthoDB" id="3515175at2759"/>
<proteinExistence type="predicted"/>
<keyword evidence="2" id="KW-1185">Reference proteome</keyword>
<accession>G9NV43</accession>
<gene>
    <name evidence="1" type="ORF">TRIATDRAFT_88217</name>
</gene>
<name>G9NV43_HYPAI</name>
<dbReference type="Proteomes" id="UP000005426">
    <property type="component" value="Unassembled WGS sequence"/>
</dbReference>
<sequence length="398" mass="43923">MGNRGTRRFGGTISCPSARKIRTHDKHARITRISSLSSTPVGNLERIAPPRPTGKSLIDLCIARLPYLFQSTENITDHEVLELPHIKPLIWEYCLENAHKLSICPALLAQAFKGQTHISFAQFSKLAPAAVRHVLRLCPKALSINLSGTAAMADDEIEETLAAIDHSLDALYLLTPPHEIVGTMPKEVMRALRNWTHRCSKVLISSVLAEGSRGPIPISLLSPGTWGSPTVGSDKFYEVHSIPVEASFAVYNHEPKESIYSNPGYHMCNLTPDAWTAVVLRDVVHQDPPPQDKLGRPNFTDRFRILLLRPRQVIIVGESQSISVVSFRIRTYSSSSNPGPSEAAQVLTCDQRRTVIQFQNAPQDVADAISAVQMVLNAAAAVRNVRERIERTCLNAQS</sequence>
<evidence type="ECO:0000313" key="2">
    <source>
        <dbReference type="Proteomes" id="UP000005426"/>
    </source>
</evidence>
<comment type="caution">
    <text evidence="1">The sequence shown here is derived from an EMBL/GenBank/DDBJ whole genome shotgun (WGS) entry which is preliminary data.</text>
</comment>
<dbReference type="HOGENOM" id="CLU_692731_0_0_1"/>
<dbReference type="AlphaFoldDB" id="G9NV43"/>
<evidence type="ECO:0000313" key="1">
    <source>
        <dbReference type="EMBL" id="EHK44866.1"/>
    </source>
</evidence>